<protein>
    <submittedName>
        <fullName evidence="3">Histidine kinase</fullName>
    </submittedName>
</protein>
<dbReference type="PANTHER" id="PTHR34220:SF7">
    <property type="entry name" value="SENSOR HISTIDINE KINASE YPDA"/>
    <property type="match status" value="1"/>
</dbReference>
<comment type="caution">
    <text evidence="3">The sequence shown here is derived from an EMBL/GenBank/DDBJ whole genome shotgun (WGS) entry which is preliminary data.</text>
</comment>
<dbReference type="Pfam" id="PF06580">
    <property type="entry name" value="His_kinase"/>
    <property type="match status" value="1"/>
</dbReference>
<dbReference type="RefSeq" id="WP_330108036.1">
    <property type="nucleotide sequence ID" value="NZ_JAZDQT010000002.1"/>
</dbReference>
<dbReference type="GO" id="GO:0016301">
    <property type="term" value="F:kinase activity"/>
    <property type="evidence" value="ECO:0007669"/>
    <property type="project" value="UniProtKB-KW"/>
</dbReference>
<evidence type="ECO:0000256" key="1">
    <source>
        <dbReference type="SAM" id="Phobius"/>
    </source>
</evidence>
<evidence type="ECO:0000313" key="3">
    <source>
        <dbReference type="EMBL" id="MEE1945699.1"/>
    </source>
</evidence>
<dbReference type="Gene3D" id="3.30.565.10">
    <property type="entry name" value="Histidine kinase-like ATPase, C-terminal domain"/>
    <property type="match status" value="1"/>
</dbReference>
<evidence type="ECO:0000313" key="4">
    <source>
        <dbReference type="Proteomes" id="UP001336835"/>
    </source>
</evidence>
<proteinExistence type="predicted"/>
<dbReference type="PANTHER" id="PTHR34220">
    <property type="entry name" value="SENSOR HISTIDINE KINASE YPDA"/>
    <property type="match status" value="1"/>
</dbReference>
<accession>A0ABU7I912</accession>
<keyword evidence="4" id="KW-1185">Reference proteome</keyword>
<feature type="transmembrane region" description="Helical" evidence="1">
    <location>
        <begin position="76"/>
        <end position="97"/>
    </location>
</feature>
<organism evidence="3 4">
    <name type="scientific">Pedobacter albus</name>
    <dbReference type="NCBI Taxonomy" id="3113905"/>
    <lineage>
        <taxon>Bacteria</taxon>
        <taxon>Pseudomonadati</taxon>
        <taxon>Bacteroidota</taxon>
        <taxon>Sphingobacteriia</taxon>
        <taxon>Sphingobacteriales</taxon>
        <taxon>Sphingobacteriaceae</taxon>
        <taxon>Pedobacter</taxon>
    </lineage>
</organism>
<dbReference type="InterPro" id="IPR010559">
    <property type="entry name" value="Sig_transdc_His_kin_internal"/>
</dbReference>
<feature type="transmembrane region" description="Helical" evidence="1">
    <location>
        <begin position="126"/>
        <end position="147"/>
    </location>
</feature>
<feature type="transmembrane region" description="Helical" evidence="1">
    <location>
        <begin position="48"/>
        <end position="69"/>
    </location>
</feature>
<keyword evidence="3" id="KW-0808">Transferase</keyword>
<reference evidence="3 4" key="1">
    <citation type="submission" date="2024-01" db="EMBL/GenBank/DDBJ databases">
        <title>Pedobacter sp. nov., isolated from fresh soil.</title>
        <authorList>
            <person name="Le N.T.T."/>
        </authorList>
    </citation>
    <scope>NUCLEOTIDE SEQUENCE [LARGE SCALE GENOMIC DNA]</scope>
    <source>
        <strain evidence="3 4">KR3-3</strain>
    </source>
</reference>
<dbReference type="EMBL" id="JAZDQT010000002">
    <property type="protein sequence ID" value="MEE1945699.1"/>
    <property type="molecule type" value="Genomic_DNA"/>
</dbReference>
<gene>
    <name evidence="3" type="ORF">VRU48_11325</name>
</gene>
<feature type="domain" description="Signal transduction histidine kinase internal region" evidence="2">
    <location>
        <begin position="163"/>
        <end position="237"/>
    </location>
</feature>
<evidence type="ECO:0000259" key="2">
    <source>
        <dbReference type="Pfam" id="PF06580"/>
    </source>
</evidence>
<sequence>MKYKWLWLCLGFFLFYNFQEITWAIGNYITNKTPILEFIFGRRFISYPFYFFTWLCCTLISYSTFYVFFYQRHKKVLAIAFYICIAIPLMICIRYFLQEVVYFSITGKHNYSADMRAPIRYFIDNIYFTIYYSLFGIVFFFIQLSTYNQKKQHELLLQNRQSELSFLRSQINPHFLFNSLNNVYTLVYQGSDKALGSISKLSELLRYMLYEKEEWVPLLKEVQYLRNFIDLQLMRYDFKPAYQVKINIPADCTLKIAPLTLIPFVENAFKHGDLRDTAMPLQIELELAGQALNFKVSNKKGNFNKDETGGIGLENVKKRLDLIYASHQTLHIADSPTQYTIVLQMKLHE</sequence>
<keyword evidence="1" id="KW-0472">Membrane</keyword>
<dbReference type="InterPro" id="IPR036890">
    <property type="entry name" value="HATPase_C_sf"/>
</dbReference>
<keyword evidence="1" id="KW-1133">Transmembrane helix</keyword>
<keyword evidence="3" id="KW-0418">Kinase</keyword>
<dbReference type="Proteomes" id="UP001336835">
    <property type="component" value="Unassembled WGS sequence"/>
</dbReference>
<dbReference type="InterPro" id="IPR050640">
    <property type="entry name" value="Bact_2-comp_sensor_kinase"/>
</dbReference>
<keyword evidence="1" id="KW-0812">Transmembrane</keyword>
<name>A0ABU7I912_9SPHI</name>